<dbReference type="Pfam" id="PF04069">
    <property type="entry name" value="OpuAC"/>
    <property type="match status" value="1"/>
</dbReference>
<evidence type="ECO:0000256" key="1">
    <source>
        <dbReference type="SAM" id="SignalP"/>
    </source>
</evidence>
<dbReference type="GO" id="GO:0022857">
    <property type="term" value="F:transmembrane transporter activity"/>
    <property type="evidence" value="ECO:0007669"/>
    <property type="project" value="InterPro"/>
</dbReference>
<dbReference type="GO" id="GO:0042597">
    <property type="term" value="C:periplasmic space"/>
    <property type="evidence" value="ECO:0007669"/>
    <property type="project" value="InterPro"/>
</dbReference>
<dbReference type="SUPFAM" id="SSF53850">
    <property type="entry name" value="Periplasmic binding protein-like II"/>
    <property type="match status" value="1"/>
</dbReference>
<dbReference type="GO" id="GO:0043190">
    <property type="term" value="C:ATP-binding cassette (ABC) transporter complex"/>
    <property type="evidence" value="ECO:0007669"/>
    <property type="project" value="InterPro"/>
</dbReference>
<evidence type="ECO:0000259" key="2">
    <source>
        <dbReference type="Pfam" id="PF04069"/>
    </source>
</evidence>
<organism evidence="3 4">
    <name type="scientific">Pseudorhizobium pelagicum</name>
    <dbReference type="NCBI Taxonomy" id="1509405"/>
    <lineage>
        <taxon>Bacteria</taxon>
        <taxon>Pseudomonadati</taxon>
        <taxon>Pseudomonadota</taxon>
        <taxon>Alphaproteobacteria</taxon>
        <taxon>Hyphomicrobiales</taxon>
        <taxon>Rhizobiaceae</taxon>
        <taxon>Rhizobium/Agrobacterium group</taxon>
        <taxon>Pseudorhizobium</taxon>
    </lineage>
</organism>
<dbReference type="CDD" id="cd13640">
    <property type="entry name" value="PBP2_ChoX"/>
    <property type="match status" value="1"/>
</dbReference>
<reference evidence="3 4" key="1">
    <citation type="submission" date="2014-06" db="EMBL/GenBank/DDBJ databases">
        <title>Rhizobium pelagicum/R2-400B4.</title>
        <authorList>
            <person name="Kimes N.E."/>
            <person name="Lopez-Perez M."/>
        </authorList>
    </citation>
    <scope>NUCLEOTIDE SEQUENCE [LARGE SCALE GENOMIC DNA]</scope>
    <source>
        <strain evidence="3 4">R2-400B4</strain>
    </source>
</reference>
<dbReference type="InterPro" id="IPR017783">
    <property type="entry name" value="ABC_choline_sub-bd"/>
</dbReference>
<dbReference type="GO" id="GO:0015871">
    <property type="term" value="P:choline transport"/>
    <property type="evidence" value="ECO:0007669"/>
    <property type="project" value="InterPro"/>
</dbReference>
<dbReference type="NCBIfam" id="TIGR03414">
    <property type="entry name" value="ABC_choline_bnd"/>
    <property type="match status" value="1"/>
</dbReference>
<keyword evidence="1" id="KW-0732">Signal</keyword>
<sequence length="321" mass="34251">MTLTSTLAARALACTAAIATLTAAPLTASAADPEACQAIRLSDPGWTDITATNGVAAYLLETLGYDPDVKTLSVPIGYQSMKNGEIDVFLGNWMPAQQAFIDDLNSSNSIEVLNKNLEGAKFTLAVPASVAAEQGVKDFADLAEHADEFERKIYGIEPGAPANTNIQKMIDSGDFSLKDWELVESGEQAMLAQVERANKAGEPIVFLAWAPHPMNARFDISYLSGGDDYFGANFGGAEVYTLARTGWPEQCPNAATFLKQITFTVDMENVLMGEILGGEDPQDAAEAWLKENPSAYEPWLAGVTTFDGKPAKEAVDAALGL</sequence>
<feature type="domain" description="ABC-type glycine betaine transport system substrate-binding" evidence="2">
    <location>
        <begin position="39"/>
        <end position="291"/>
    </location>
</feature>
<accession>A0A922NYN8</accession>
<comment type="caution">
    <text evidence="3">The sequence shown here is derived from an EMBL/GenBank/DDBJ whole genome shotgun (WGS) entry which is preliminary data.</text>
</comment>
<dbReference type="GO" id="GO:0033265">
    <property type="term" value="F:choline binding"/>
    <property type="evidence" value="ECO:0007669"/>
    <property type="project" value="InterPro"/>
</dbReference>
<dbReference type="Proteomes" id="UP000052167">
    <property type="component" value="Unassembled WGS sequence"/>
</dbReference>
<protein>
    <submittedName>
        <fullName evidence="3">Glycine/betaine ABC transporter substrate-binding protein</fullName>
    </submittedName>
</protein>
<evidence type="ECO:0000313" key="4">
    <source>
        <dbReference type="Proteomes" id="UP000052167"/>
    </source>
</evidence>
<dbReference type="Gene3D" id="3.40.190.100">
    <property type="entry name" value="Glycine betaine-binding periplasmic protein, domain 2"/>
    <property type="match status" value="1"/>
</dbReference>
<dbReference type="InterPro" id="IPR007210">
    <property type="entry name" value="ABC_Gly_betaine_transp_sub-bd"/>
</dbReference>
<dbReference type="Gene3D" id="3.40.190.10">
    <property type="entry name" value="Periplasmic binding protein-like II"/>
    <property type="match status" value="1"/>
</dbReference>
<name>A0A922NYN8_9HYPH</name>
<dbReference type="RefSeq" id="WP_037168696.1">
    <property type="nucleotide sequence ID" value="NZ_CAJXID010000041.1"/>
</dbReference>
<dbReference type="EMBL" id="JOKJ01000029">
    <property type="protein sequence ID" value="KEQ03882.1"/>
    <property type="molecule type" value="Genomic_DNA"/>
</dbReference>
<gene>
    <name evidence="3" type="ORF">GV68_14570</name>
</gene>
<proteinExistence type="predicted"/>
<dbReference type="AlphaFoldDB" id="A0A922NYN8"/>
<feature type="signal peptide" evidence="1">
    <location>
        <begin position="1"/>
        <end position="30"/>
    </location>
</feature>
<dbReference type="OrthoDB" id="9787902at2"/>
<evidence type="ECO:0000313" key="3">
    <source>
        <dbReference type="EMBL" id="KEQ03882.1"/>
    </source>
</evidence>
<keyword evidence="4" id="KW-1185">Reference proteome</keyword>
<feature type="chain" id="PRO_5037298222" evidence="1">
    <location>
        <begin position="31"/>
        <end position="321"/>
    </location>
</feature>